<feature type="domain" description="HTH cro/C1-type" evidence="2">
    <location>
        <begin position="6"/>
        <end position="39"/>
    </location>
</feature>
<dbReference type="Proteomes" id="UP000476332">
    <property type="component" value="Unassembled WGS sequence"/>
</dbReference>
<proteinExistence type="predicted"/>
<organism evidence="3 4">
    <name type="scientific">Aurantimonas aggregata</name>
    <dbReference type="NCBI Taxonomy" id="2047720"/>
    <lineage>
        <taxon>Bacteria</taxon>
        <taxon>Pseudomonadati</taxon>
        <taxon>Pseudomonadota</taxon>
        <taxon>Alphaproteobacteria</taxon>
        <taxon>Hyphomicrobiales</taxon>
        <taxon>Aurantimonadaceae</taxon>
        <taxon>Aurantimonas</taxon>
    </lineage>
</organism>
<dbReference type="PROSITE" id="PS50943">
    <property type="entry name" value="HTH_CROC1"/>
    <property type="match status" value="1"/>
</dbReference>
<evidence type="ECO:0000259" key="2">
    <source>
        <dbReference type="PROSITE" id="PS50943"/>
    </source>
</evidence>
<dbReference type="Gene3D" id="1.10.260.40">
    <property type="entry name" value="lambda repressor-like DNA-binding domains"/>
    <property type="match status" value="1"/>
</dbReference>
<name>A0A6L9MCN1_9HYPH</name>
<accession>A0A6L9MCN1</accession>
<feature type="compositionally biased region" description="Basic and acidic residues" evidence="1">
    <location>
        <begin position="88"/>
        <end position="99"/>
    </location>
</feature>
<dbReference type="AlphaFoldDB" id="A0A6L9MCN1"/>
<protein>
    <submittedName>
        <fullName evidence="3">Helix-turn-helix domain-containing protein</fullName>
    </submittedName>
</protein>
<dbReference type="Pfam" id="PF01381">
    <property type="entry name" value="HTH_3"/>
    <property type="match status" value="1"/>
</dbReference>
<comment type="caution">
    <text evidence="3">The sequence shown here is derived from an EMBL/GenBank/DDBJ whole genome shotgun (WGS) entry which is preliminary data.</text>
</comment>
<dbReference type="InterPro" id="IPR001387">
    <property type="entry name" value="Cro/C1-type_HTH"/>
</dbReference>
<evidence type="ECO:0000313" key="4">
    <source>
        <dbReference type="Proteomes" id="UP000476332"/>
    </source>
</evidence>
<sequence>MTPETFKSWRKSLELKQKDAAEKLGLKKRVIQYYEKGHRDGKKVEIPKTVELACMALSLGYEEYDGRPLPRSATEARSTNRPQTPRAEALDDGYRLTIS</sequence>
<feature type="region of interest" description="Disordered" evidence="1">
    <location>
        <begin position="67"/>
        <end position="99"/>
    </location>
</feature>
<keyword evidence="4" id="KW-1185">Reference proteome</keyword>
<dbReference type="InterPro" id="IPR010982">
    <property type="entry name" value="Lambda_DNA-bd_dom_sf"/>
</dbReference>
<evidence type="ECO:0000313" key="3">
    <source>
        <dbReference type="EMBL" id="NDV85428.1"/>
    </source>
</evidence>
<dbReference type="SUPFAM" id="SSF47413">
    <property type="entry name" value="lambda repressor-like DNA-binding domains"/>
    <property type="match status" value="1"/>
</dbReference>
<gene>
    <name evidence="3" type="ORF">GTW51_01810</name>
</gene>
<dbReference type="GO" id="GO:0003677">
    <property type="term" value="F:DNA binding"/>
    <property type="evidence" value="ECO:0007669"/>
    <property type="project" value="InterPro"/>
</dbReference>
<dbReference type="CDD" id="cd00093">
    <property type="entry name" value="HTH_XRE"/>
    <property type="match status" value="1"/>
</dbReference>
<dbReference type="RefSeq" id="WP_163042159.1">
    <property type="nucleotide sequence ID" value="NZ_JAAAMJ010000001.1"/>
</dbReference>
<evidence type="ECO:0000256" key="1">
    <source>
        <dbReference type="SAM" id="MobiDB-lite"/>
    </source>
</evidence>
<reference evidence="3 4" key="1">
    <citation type="submission" date="2020-01" db="EMBL/GenBank/DDBJ databases">
        <title>Genomes of bacteria type strains.</title>
        <authorList>
            <person name="Chen J."/>
            <person name="Zhu S."/>
            <person name="Chen J."/>
        </authorList>
    </citation>
    <scope>NUCLEOTIDE SEQUENCE [LARGE SCALE GENOMIC DNA]</scope>
    <source>
        <strain evidence="3 4">KCTC 52919</strain>
    </source>
</reference>
<dbReference type="EMBL" id="JAAAMJ010000001">
    <property type="protein sequence ID" value="NDV85428.1"/>
    <property type="molecule type" value="Genomic_DNA"/>
</dbReference>